<keyword evidence="3" id="KW-0809">Transit peptide</keyword>
<feature type="domain" description="Enoyl reductase (ER)" evidence="7">
    <location>
        <begin position="137"/>
        <end position="465"/>
    </location>
</feature>
<evidence type="ECO:0000256" key="4">
    <source>
        <dbReference type="ARBA" id="ARBA00023002"/>
    </source>
</evidence>
<evidence type="ECO:0000256" key="3">
    <source>
        <dbReference type="ARBA" id="ARBA00022946"/>
    </source>
</evidence>
<dbReference type="Gene3D" id="3.90.180.10">
    <property type="entry name" value="Medium-chain alcohol dehydrogenases, catalytic domain"/>
    <property type="match status" value="1"/>
</dbReference>
<organism evidence="8">
    <name type="scientific">Menopon gallinae</name>
    <name type="common">poultry shaft louse</name>
    <dbReference type="NCBI Taxonomy" id="328185"/>
    <lineage>
        <taxon>Eukaryota</taxon>
        <taxon>Metazoa</taxon>
        <taxon>Ecdysozoa</taxon>
        <taxon>Arthropoda</taxon>
        <taxon>Hexapoda</taxon>
        <taxon>Insecta</taxon>
        <taxon>Pterygota</taxon>
        <taxon>Neoptera</taxon>
        <taxon>Paraneoptera</taxon>
        <taxon>Psocodea</taxon>
        <taxon>Troctomorpha</taxon>
        <taxon>Phthiraptera</taxon>
        <taxon>Amblycera</taxon>
        <taxon>Menoponidae</taxon>
        <taxon>Menopon</taxon>
    </lineage>
</organism>
<feature type="transmembrane region" description="Helical" evidence="6">
    <location>
        <begin position="95"/>
        <end position="117"/>
    </location>
</feature>
<name>A0AAW2I7E6_9NEOP</name>
<dbReference type="PANTHER" id="PTHR11695:SF294">
    <property type="entry name" value="RETICULON-4-INTERACTING PROTEIN 1, MITOCHONDRIAL"/>
    <property type="match status" value="1"/>
</dbReference>
<accession>A0AAW2I7E6</accession>
<dbReference type="InterPro" id="IPR011032">
    <property type="entry name" value="GroES-like_sf"/>
</dbReference>
<evidence type="ECO:0000313" key="8">
    <source>
        <dbReference type="EMBL" id="KAL0277783.1"/>
    </source>
</evidence>
<sequence>MDEILYHLSRHLDTLQLQIDTGIQYCRHIRIAICDSVMGVAQGIFSLPGYNQLKSILERSISIIHSTVRTCSTVLAQPSDIYSHISDFGRIEMPIIYPGSVGFVAGAAVGVMVALAWRVSVISAKRMRAVVSLSYNGLDALACVDDAIMPSITRPQEILIQVKSASVDVVDIKISYGYGRALRRLLNSSAKDELPLILGRDCAGVVVEIGAKVTNFDIGDEVWLVSPFWCSGTLAEYVLTTEDMVAKKPSRLSFEAAASIPYAGCLAYDACKKAGIIDNSSRKRVLIHSGVSPVGCIACQLAKLNNCEVTVTCSASASSVARFLKADKVIIYGQIEMENNLSQDRFDVVLNTVGGVGHESCMKLCKPDGIVVSTVPEHILYDDYTFPLSVFHSLFLRIRYCYKKLSKSSNKWGDVDFSGEILDKLRILVDSRLLQPVVDKIFVPEDAMIALQHCDSVHAIGKTIVQIR</sequence>
<evidence type="ECO:0000256" key="6">
    <source>
        <dbReference type="SAM" id="Phobius"/>
    </source>
</evidence>
<keyword evidence="6" id="KW-1133">Transmembrane helix</keyword>
<proteinExistence type="inferred from homology"/>
<comment type="similarity">
    <text evidence="2">Belongs to the zinc-containing alcohol dehydrogenase family. Quinone oxidoreductase subfamily.</text>
</comment>
<dbReference type="SMART" id="SM00829">
    <property type="entry name" value="PKS_ER"/>
    <property type="match status" value="1"/>
</dbReference>
<dbReference type="InterPro" id="IPR037397">
    <property type="entry name" value="RTN4IP1"/>
</dbReference>
<keyword evidence="6" id="KW-0812">Transmembrane</keyword>
<protein>
    <recommendedName>
        <fullName evidence="7">Enoyl reductase (ER) domain-containing protein</fullName>
    </recommendedName>
</protein>
<dbReference type="CDD" id="cd08248">
    <property type="entry name" value="RTN4I1"/>
    <property type="match status" value="1"/>
</dbReference>
<evidence type="ECO:0000256" key="5">
    <source>
        <dbReference type="ARBA" id="ARBA00023128"/>
    </source>
</evidence>
<dbReference type="AlphaFoldDB" id="A0AAW2I7E6"/>
<dbReference type="InterPro" id="IPR050700">
    <property type="entry name" value="YIM1/Zinc_Alcohol_DH_Fams"/>
</dbReference>
<keyword evidence="5" id="KW-0496">Mitochondrion</keyword>
<dbReference type="Pfam" id="PF08240">
    <property type="entry name" value="ADH_N"/>
    <property type="match status" value="1"/>
</dbReference>
<dbReference type="Pfam" id="PF13602">
    <property type="entry name" value="ADH_zinc_N_2"/>
    <property type="match status" value="1"/>
</dbReference>
<dbReference type="Gene3D" id="3.40.50.720">
    <property type="entry name" value="NAD(P)-binding Rossmann-like Domain"/>
    <property type="match status" value="1"/>
</dbReference>
<dbReference type="SUPFAM" id="SSF51735">
    <property type="entry name" value="NAD(P)-binding Rossmann-fold domains"/>
    <property type="match status" value="1"/>
</dbReference>
<comment type="caution">
    <text evidence="8">The sequence shown here is derived from an EMBL/GenBank/DDBJ whole genome shotgun (WGS) entry which is preliminary data.</text>
</comment>
<evidence type="ECO:0000256" key="1">
    <source>
        <dbReference type="ARBA" id="ARBA00004173"/>
    </source>
</evidence>
<dbReference type="InterPro" id="IPR020843">
    <property type="entry name" value="ER"/>
</dbReference>
<dbReference type="PANTHER" id="PTHR11695">
    <property type="entry name" value="ALCOHOL DEHYDROGENASE RELATED"/>
    <property type="match status" value="1"/>
</dbReference>
<gene>
    <name evidence="8" type="ORF">PYX00_004947</name>
</gene>
<evidence type="ECO:0000256" key="2">
    <source>
        <dbReference type="ARBA" id="ARBA00010371"/>
    </source>
</evidence>
<dbReference type="EMBL" id="JARGDH010000002">
    <property type="protein sequence ID" value="KAL0277783.1"/>
    <property type="molecule type" value="Genomic_DNA"/>
</dbReference>
<dbReference type="InterPro" id="IPR036291">
    <property type="entry name" value="NAD(P)-bd_dom_sf"/>
</dbReference>
<dbReference type="GO" id="GO:0005739">
    <property type="term" value="C:mitochondrion"/>
    <property type="evidence" value="ECO:0007669"/>
    <property type="project" value="UniProtKB-SubCell"/>
</dbReference>
<evidence type="ECO:0000259" key="7">
    <source>
        <dbReference type="SMART" id="SM00829"/>
    </source>
</evidence>
<keyword evidence="6" id="KW-0472">Membrane</keyword>
<reference evidence="8" key="1">
    <citation type="journal article" date="2024" name="Gigascience">
        <title>Chromosome-level genome of the poultry shaft louse Menopon gallinae provides insight into the host-switching and adaptive evolution of parasitic lice.</title>
        <authorList>
            <person name="Xu Y."/>
            <person name="Ma L."/>
            <person name="Liu S."/>
            <person name="Liang Y."/>
            <person name="Liu Q."/>
            <person name="He Z."/>
            <person name="Tian L."/>
            <person name="Duan Y."/>
            <person name="Cai W."/>
            <person name="Li H."/>
            <person name="Song F."/>
        </authorList>
    </citation>
    <scope>NUCLEOTIDE SEQUENCE</scope>
    <source>
        <strain evidence="8">Cailab_2023a</strain>
    </source>
</reference>
<keyword evidence="4" id="KW-0560">Oxidoreductase</keyword>
<dbReference type="InterPro" id="IPR013154">
    <property type="entry name" value="ADH-like_N"/>
</dbReference>
<dbReference type="SUPFAM" id="SSF50129">
    <property type="entry name" value="GroES-like"/>
    <property type="match status" value="1"/>
</dbReference>
<comment type="subcellular location">
    <subcellularLocation>
        <location evidence="1">Mitochondrion</location>
    </subcellularLocation>
</comment>
<dbReference type="GO" id="GO:0016491">
    <property type="term" value="F:oxidoreductase activity"/>
    <property type="evidence" value="ECO:0007669"/>
    <property type="project" value="UniProtKB-KW"/>
</dbReference>